<protein>
    <submittedName>
        <fullName evidence="1">Uncharacterized protein</fullName>
    </submittedName>
</protein>
<reference evidence="1 2" key="1">
    <citation type="journal article" date="2020" name="ISME J.">
        <title>Comparative genomics reveals insights into cyanobacterial evolution and habitat adaptation.</title>
        <authorList>
            <person name="Chen M.Y."/>
            <person name="Teng W.K."/>
            <person name="Zhao L."/>
            <person name="Hu C.X."/>
            <person name="Zhou Y.K."/>
            <person name="Han B.P."/>
            <person name="Song L.R."/>
            <person name="Shu W.S."/>
        </authorList>
    </citation>
    <scope>NUCLEOTIDE SEQUENCE [LARGE SCALE GENOMIC DNA]</scope>
    <source>
        <strain evidence="1 2">FACHB-1370</strain>
    </source>
</reference>
<gene>
    <name evidence="1" type="ORF">H6G72_06275</name>
</gene>
<evidence type="ECO:0000313" key="2">
    <source>
        <dbReference type="Proteomes" id="UP000641954"/>
    </source>
</evidence>
<accession>A0ABR8EBC7</accession>
<proteinExistence type="predicted"/>
<organism evidence="1 2">
    <name type="scientific">Planktothricoides raciborskii FACHB-1370</name>
    <dbReference type="NCBI Taxonomy" id="2949576"/>
    <lineage>
        <taxon>Bacteria</taxon>
        <taxon>Bacillati</taxon>
        <taxon>Cyanobacteriota</taxon>
        <taxon>Cyanophyceae</taxon>
        <taxon>Oscillatoriophycideae</taxon>
        <taxon>Oscillatoriales</taxon>
        <taxon>Oscillatoriaceae</taxon>
        <taxon>Planktothricoides</taxon>
    </lineage>
</organism>
<comment type="caution">
    <text evidence="1">The sequence shown here is derived from an EMBL/GenBank/DDBJ whole genome shotgun (WGS) entry which is preliminary data.</text>
</comment>
<name>A0ABR8EBC7_9CYAN</name>
<dbReference type="Proteomes" id="UP000641954">
    <property type="component" value="Unassembled WGS sequence"/>
</dbReference>
<dbReference type="EMBL" id="JACJSK010000006">
    <property type="protein sequence ID" value="MBD2543464.1"/>
    <property type="molecule type" value="Genomic_DNA"/>
</dbReference>
<sequence>MTGLAFLFLCQMFLCYLFEDMPTVAQHLATVNQYLGALIGSSCIGVFHFYDSLVQLANFDGELTATANEILDRVNAHQEEIAKWANSAPMNYQHKFDLVAEEKYRLLGEILKSIQKILNKNL</sequence>
<keyword evidence="2" id="KW-1185">Reference proteome</keyword>
<evidence type="ECO:0000313" key="1">
    <source>
        <dbReference type="EMBL" id="MBD2543464.1"/>
    </source>
</evidence>